<feature type="region of interest" description="Disordered" evidence="1">
    <location>
        <begin position="524"/>
        <end position="548"/>
    </location>
</feature>
<comment type="caution">
    <text evidence="2">The sequence shown here is derived from an EMBL/GenBank/DDBJ whole genome shotgun (WGS) entry which is preliminary data.</text>
</comment>
<dbReference type="EMBL" id="LNIX01000006">
    <property type="protein sequence ID" value="OXA53170.1"/>
    <property type="molecule type" value="Genomic_DNA"/>
</dbReference>
<sequence>MATRISSPNWLLALSLYLVALFLNRVILLGGAGRVTSNSVLSPYSPSNGPQDALLQRRLLMGREVIPPMSPNNNAIPGEPSCDELRAMWRYYKRQSRAEYTNEIPRFGSNMFWDILPPPQSPRISSFVPIKGRNKARLKLKNAAKSPAYGRMVYKQERERQRNKQQQPPSPMEQVSQLMGKGTEGKERGGPIPDAIIHLSPPITPVPTTPTSFQQIKEVFREERIRDKAAPVQESAAPQPPQQNMENGKTFGRIILGPPRGMDGRVANKPREFMTPFEKIRFGHADDLLEDGSKPNMNLMAKRRTLPLHHSSMYNRQARFGSVMVEDEGDSSGAWIDGGLEQMNRFEVGGGGGGGGGGGSVTDANFGMDGGSWGSFPLRSDEGLLNDYSGGMLVEMQQHPQQFQNLKTLYSRPIPELPPQMESPTCPEVEGQACQVNSDCSCVGFGLYRCYVNVCQTLSFAPAAENPVEEIEDDASSMWHTGPVHSSKLGLWDGTSQKAEANVDMNSGFDNLVMKKASENNNNIVAGSSSSIVPSANNSDDKNEAKKN</sequence>
<feature type="compositionally biased region" description="Low complexity" evidence="1">
    <location>
        <begin position="524"/>
        <end position="538"/>
    </location>
</feature>
<dbReference type="OrthoDB" id="6376425at2759"/>
<dbReference type="STRING" id="158441.A0A226E770"/>
<feature type="region of interest" description="Disordered" evidence="1">
    <location>
        <begin position="156"/>
        <end position="212"/>
    </location>
</feature>
<evidence type="ECO:0000313" key="3">
    <source>
        <dbReference type="Proteomes" id="UP000198287"/>
    </source>
</evidence>
<evidence type="ECO:0000313" key="2">
    <source>
        <dbReference type="EMBL" id="OXA53170.1"/>
    </source>
</evidence>
<protein>
    <submittedName>
        <fullName evidence="2">Uncharacterized protein</fullName>
    </submittedName>
</protein>
<dbReference type="Proteomes" id="UP000198287">
    <property type="component" value="Unassembled WGS sequence"/>
</dbReference>
<proteinExistence type="predicted"/>
<name>A0A226E770_FOLCA</name>
<reference evidence="2 3" key="1">
    <citation type="submission" date="2015-12" db="EMBL/GenBank/DDBJ databases">
        <title>The genome of Folsomia candida.</title>
        <authorList>
            <person name="Faddeeva A."/>
            <person name="Derks M.F."/>
            <person name="Anvar Y."/>
            <person name="Smit S."/>
            <person name="Van Straalen N."/>
            <person name="Roelofs D."/>
        </authorList>
    </citation>
    <scope>NUCLEOTIDE SEQUENCE [LARGE SCALE GENOMIC DNA]</scope>
    <source>
        <strain evidence="2 3">VU population</strain>
        <tissue evidence="2">Whole body</tissue>
    </source>
</reference>
<accession>A0A226E770</accession>
<keyword evidence="3" id="KW-1185">Reference proteome</keyword>
<gene>
    <name evidence="2" type="ORF">Fcan01_12261</name>
</gene>
<evidence type="ECO:0000256" key="1">
    <source>
        <dbReference type="SAM" id="MobiDB-lite"/>
    </source>
</evidence>
<feature type="compositionally biased region" description="Basic and acidic residues" evidence="1">
    <location>
        <begin position="539"/>
        <end position="548"/>
    </location>
</feature>
<organism evidence="2 3">
    <name type="scientific">Folsomia candida</name>
    <name type="common">Springtail</name>
    <dbReference type="NCBI Taxonomy" id="158441"/>
    <lineage>
        <taxon>Eukaryota</taxon>
        <taxon>Metazoa</taxon>
        <taxon>Ecdysozoa</taxon>
        <taxon>Arthropoda</taxon>
        <taxon>Hexapoda</taxon>
        <taxon>Collembola</taxon>
        <taxon>Entomobryomorpha</taxon>
        <taxon>Isotomoidea</taxon>
        <taxon>Isotomidae</taxon>
        <taxon>Proisotominae</taxon>
        <taxon>Folsomia</taxon>
    </lineage>
</organism>
<dbReference type="AlphaFoldDB" id="A0A226E770"/>